<evidence type="ECO:0000256" key="1">
    <source>
        <dbReference type="SAM" id="MobiDB-lite"/>
    </source>
</evidence>
<gene>
    <name evidence="3" type="ORF">F8153_04025</name>
</gene>
<keyword evidence="2" id="KW-1133">Transmembrane helix</keyword>
<feature type="region of interest" description="Disordered" evidence="1">
    <location>
        <begin position="59"/>
        <end position="108"/>
    </location>
</feature>
<accession>A0A833MEH9</accession>
<comment type="caution">
    <text evidence="3">The sequence shown here is derived from an EMBL/GenBank/DDBJ whole genome shotgun (WGS) entry which is preliminary data.</text>
</comment>
<dbReference type="RefSeq" id="WP_151865080.1">
    <property type="nucleotide sequence ID" value="NZ_WBZB01000013.1"/>
</dbReference>
<proteinExistence type="predicted"/>
<feature type="compositionally biased region" description="Acidic residues" evidence="1">
    <location>
        <begin position="99"/>
        <end position="108"/>
    </location>
</feature>
<feature type="compositionally biased region" description="Acidic residues" evidence="1">
    <location>
        <begin position="61"/>
        <end position="72"/>
    </location>
</feature>
<keyword evidence="2" id="KW-0812">Transmembrane</keyword>
<dbReference type="Gene3D" id="3.30.1490.480">
    <property type="entry name" value="Endolytic murein transglycosylase"/>
    <property type="match status" value="1"/>
</dbReference>
<dbReference type="Proteomes" id="UP000465601">
    <property type="component" value="Unassembled WGS sequence"/>
</dbReference>
<feature type="transmembrane region" description="Helical" evidence="2">
    <location>
        <begin position="6"/>
        <end position="26"/>
    </location>
</feature>
<dbReference type="OrthoDB" id="1957962at2"/>
<name>A0A833MEH9_9FIRM</name>
<dbReference type="AlphaFoldDB" id="A0A833MEH9"/>
<keyword evidence="4" id="KW-1185">Reference proteome</keyword>
<organism evidence="3 4">
    <name type="scientific">Alkaliphilus serpentinus</name>
    <dbReference type="NCBI Taxonomy" id="1482731"/>
    <lineage>
        <taxon>Bacteria</taxon>
        <taxon>Bacillati</taxon>
        <taxon>Bacillota</taxon>
        <taxon>Clostridia</taxon>
        <taxon>Peptostreptococcales</taxon>
        <taxon>Natronincolaceae</taxon>
        <taxon>Alkaliphilus</taxon>
    </lineage>
</organism>
<keyword evidence="2" id="KW-0472">Membrane</keyword>
<sequence>MKGFCIKSLAVGLGIGMILTASFNIFMEPRMPEENVTPIVEEENTNDLEKSIENLKKNFDNQEEPEKEEEDLQPLVEENTGLENTEEADNPEEIKNPEETENPEVEAIEEESEYHEIYITGGMISTEIAQLLMEEGAIEDASDFVNYLIINNAATKIKIGRKIIPMGSSYDEIVKILLDY</sequence>
<evidence type="ECO:0000313" key="4">
    <source>
        <dbReference type="Proteomes" id="UP000465601"/>
    </source>
</evidence>
<protein>
    <submittedName>
        <fullName evidence="3">Endolytic transglycosylase MltG</fullName>
    </submittedName>
</protein>
<evidence type="ECO:0000256" key="2">
    <source>
        <dbReference type="SAM" id="Phobius"/>
    </source>
</evidence>
<evidence type="ECO:0000313" key="3">
    <source>
        <dbReference type="EMBL" id="KAB3531354.1"/>
    </source>
</evidence>
<dbReference type="EMBL" id="WBZB01000013">
    <property type="protein sequence ID" value="KAB3531354.1"/>
    <property type="molecule type" value="Genomic_DNA"/>
</dbReference>
<reference evidence="3 4" key="1">
    <citation type="submission" date="2019-10" db="EMBL/GenBank/DDBJ databases">
        <title>Alkaliphilus serpentinus sp. nov. and Alkaliphilus pronyensis sp. nov., two novel anaerobic alkaliphilic species isolated from the serpentinized-hosted hydrothermal field of the Prony Bay (New Caledonia).</title>
        <authorList>
            <person name="Postec A."/>
        </authorList>
    </citation>
    <scope>NUCLEOTIDE SEQUENCE [LARGE SCALE GENOMIC DNA]</scope>
    <source>
        <strain evidence="3 4">LacT</strain>
    </source>
</reference>